<evidence type="ECO:0008006" key="5">
    <source>
        <dbReference type="Google" id="ProtNLM"/>
    </source>
</evidence>
<dbReference type="PRINTS" id="PR00080">
    <property type="entry name" value="SDRFAMILY"/>
</dbReference>
<dbReference type="PRINTS" id="PR00081">
    <property type="entry name" value="GDHRDH"/>
</dbReference>
<dbReference type="GO" id="GO:0008206">
    <property type="term" value="P:bile acid metabolic process"/>
    <property type="evidence" value="ECO:0007669"/>
    <property type="project" value="UniProtKB-ARBA"/>
</dbReference>
<gene>
    <name evidence="3" type="ORF">DES38_101227</name>
</gene>
<dbReference type="InterPro" id="IPR036291">
    <property type="entry name" value="NAD(P)-bd_dom_sf"/>
</dbReference>
<keyword evidence="4" id="KW-1185">Reference proteome</keyword>
<comment type="caution">
    <text evidence="3">The sequence shown here is derived from an EMBL/GenBank/DDBJ whole genome shotgun (WGS) entry which is preliminary data.</text>
</comment>
<dbReference type="RefSeq" id="WP_110250237.1">
    <property type="nucleotide sequence ID" value="NZ_QJJR01000001.1"/>
</dbReference>
<protein>
    <recommendedName>
        <fullName evidence="5">NAD(P)-dependent dehydrogenase (Short-subunit alcohol dehydrogenase family)</fullName>
    </recommendedName>
</protein>
<dbReference type="OrthoDB" id="9803333at2"/>
<organism evidence="3 4">
    <name type="scientific">Streptohalobacillus salinus</name>
    <dbReference type="NCBI Taxonomy" id="621096"/>
    <lineage>
        <taxon>Bacteria</taxon>
        <taxon>Bacillati</taxon>
        <taxon>Bacillota</taxon>
        <taxon>Bacilli</taxon>
        <taxon>Bacillales</taxon>
        <taxon>Bacillaceae</taxon>
        <taxon>Streptohalobacillus</taxon>
    </lineage>
</organism>
<accession>A0A2V3WES5</accession>
<evidence type="ECO:0000313" key="4">
    <source>
        <dbReference type="Proteomes" id="UP000247922"/>
    </source>
</evidence>
<reference evidence="3 4" key="1">
    <citation type="submission" date="2018-05" db="EMBL/GenBank/DDBJ databases">
        <title>Genomic Encyclopedia of Type Strains, Phase IV (KMG-IV): sequencing the most valuable type-strain genomes for metagenomic binning, comparative biology and taxonomic classification.</title>
        <authorList>
            <person name="Goeker M."/>
        </authorList>
    </citation>
    <scope>NUCLEOTIDE SEQUENCE [LARGE SCALE GENOMIC DNA]</scope>
    <source>
        <strain evidence="3 4">DSM 22440</strain>
    </source>
</reference>
<dbReference type="Pfam" id="PF13561">
    <property type="entry name" value="adh_short_C2"/>
    <property type="match status" value="1"/>
</dbReference>
<dbReference type="SUPFAM" id="SSF51735">
    <property type="entry name" value="NAD(P)-binding Rossmann-fold domains"/>
    <property type="match status" value="1"/>
</dbReference>
<proteinExistence type="inferred from homology"/>
<dbReference type="AlphaFoldDB" id="A0A2V3WES5"/>
<comment type="similarity">
    <text evidence="1">Belongs to the short-chain dehydrogenases/reductases (SDR) family.</text>
</comment>
<dbReference type="EMBL" id="QJJR01000001">
    <property type="protein sequence ID" value="PXW93143.1"/>
    <property type="molecule type" value="Genomic_DNA"/>
</dbReference>
<dbReference type="Proteomes" id="UP000247922">
    <property type="component" value="Unassembled WGS sequence"/>
</dbReference>
<dbReference type="InterPro" id="IPR002347">
    <property type="entry name" value="SDR_fam"/>
</dbReference>
<dbReference type="PANTHER" id="PTHR24321:SF8">
    <property type="entry name" value="ESTRADIOL 17-BETA-DEHYDROGENASE 8-RELATED"/>
    <property type="match status" value="1"/>
</dbReference>
<evidence type="ECO:0000256" key="1">
    <source>
        <dbReference type="ARBA" id="ARBA00006484"/>
    </source>
</evidence>
<dbReference type="PROSITE" id="PS00061">
    <property type="entry name" value="ADH_SHORT"/>
    <property type="match status" value="1"/>
</dbReference>
<sequence>MRFKDKTVLVSGGANGIGEAIAKAYLNEGAKVIIADIDDKKGNHLKDKYAQLHFYQTDFREMASIDRLLDAMHHDKHTIDILINNVGITKVKPVLELTIEEWQEVVDINLRSVFILSQFFAKQVKKGGAIVNISSTRSLMSEANTESYAASKGGIDALTHALAVSLSERNIVVNAIRPGWIATENYNDLSQTDHQQHPSNRVGKPKDIARMCLYLTDPNNDFITGEHVTIDGGMTKKMIYRD</sequence>
<evidence type="ECO:0000256" key="2">
    <source>
        <dbReference type="ARBA" id="ARBA00023002"/>
    </source>
</evidence>
<dbReference type="InterPro" id="IPR020904">
    <property type="entry name" value="Sc_DH/Rdtase_CS"/>
</dbReference>
<dbReference type="FunFam" id="3.40.50.720:FF:000084">
    <property type="entry name" value="Short-chain dehydrogenase reductase"/>
    <property type="match status" value="1"/>
</dbReference>
<evidence type="ECO:0000313" key="3">
    <source>
        <dbReference type="EMBL" id="PXW93143.1"/>
    </source>
</evidence>
<dbReference type="PANTHER" id="PTHR24321">
    <property type="entry name" value="DEHYDROGENASES, SHORT CHAIN"/>
    <property type="match status" value="1"/>
</dbReference>
<dbReference type="GO" id="GO:0016491">
    <property type="term" value="F:oxidoreductase activity"/>
    <property type="evidence" value="ECO:0007669"/>
    <property type="project" value="UniProtKB-KW"/>
</dbReference>
<dbReference type="Gene3D" id="3.40.50.720">
    <property type="entry name" value="NAD(P)-binding Rossmann-like Domain"/>
    <property type="match status" value="1"/>
</dbReference>
<keyword evidence="2" id="KW-0560">Oxidoreductase</keyword>
<name>A0A2V3WES5_9BACI</name>